<evidence type="ECO:0000313" key="1">
    <source>
        <dbReference type="EMBL" id="MBY19324.1"/>
    </source>
</evidence>
<sequence length="189" mass="21497">MAQILETEGILVSLSLLNGIPSTLLNWTTKNLVLNDSINASLLSRYLSIDCEMAKKFSSQHEWDTNINQLLRSNKIVETHDVCNSLNMIQTQLNTLIKLEPLPNKLLSIPQVFVSNELSDMSLNALNEFCVNEPDIHIVKENSRNMLKDVNIIKTINENVAFDYPHSSTMSLNEKYSQHYYKTDVPLVC</sequence>
<dbReference type="EMBL" id="GGMR01006705">
    <property type="protein sequence ID" value="MBY19324.1"/>
    <property type="molecule type" value="Transcribed_RNA"/>
</dbReference>
<gene>
    <name evidence="1" type="ORF">g.112229</name>
</gene>
<accession>A0A2S2NQA5</accession>
<reference evidence="1" key="1">
    <citation type="submission" date="2018-04" db="EMBL/GenBank/DDBJ databases">
        <title>Transcriptome of Schizaphis graminum biotype I.</title>
        <authorList>
            <person name="Scully E.D."/>
            <person name="Geib S.M."/>
            <person name="Palmer N.A."/>
            <person name="Koch K."/>
            <person name="Bradshaw J."/>
            <person name="Heng-Moss T."/>
            <person name="Sarath G."/>
        </authorList>
    </citation>
    <scope>NUCLEOTIDE SEQUENCE</scope>
</reference>
<organism evidence="1">
    <name type="scientific">Schizaphis graminum</name>
    <name type="common">Green bug aphid</name>
    <dbReference type="NCBI Taxonomy" id="13262"/>
    <lineage>
        <taxon>Eukaryota</taxon>
        <taxon>Metazoa</taxon>
        <taxon>Ecdysozoa</taxon>
        <taxon>Arthropoda</taxon>
        <taxon>Hexapoda</taxon>
        <taxon>Insecta</taxon>
        <taxon>Pterygota</taxon>
        <taxon>Neoptera</taxon>
        <taxon>Paraneoptera</taxon>
        <taxon>Hemiptera</taxon>
        <taxon>Sternorrhyncha</taxon>
        <taxon>Aphidomorpha</taxon>
        <taxon>Aphidoidea</taxon>
        <taxon>Aphididae</taxon>
        <taxon>Aphidini</taxon>
        <taxon>Schizaphis</taxon>
    </lineage>
</organism>
<name>A0A2S2NQA5_SCHGA</name>
<protein>
    <submittedName>
        <fullName evidence="1">Uncharacterized protein</fullName>
    </submittedName>
</protein>
<proteinExistence type="predicted"/>
<dbReference type="AlphaFoldDB" id="A0A2S2NQA5"/>